<evidence type="ECO:0000256" key="2">
    <source>
        <dbReference type="ARBA" id="ARBA00022741"/>
    </source>
</evidence>
<feature type="domain" description="AAA+ ATPase" evidence="4">
    <location>
        <begin position="244"/>
        <end position="370"/>
    </location>
</feature>
<dbReference type="AlphaFoldDB" id="A0A1Q2CBU0"/>
<evidence type="ECO:0000256" key="3">
    <source>
        <dbReference type="ARBA" id="ARBA00022840"/>
    </source>
</evidence>
<evidence type="ECO:0000313" key="6">
    <source>
        <dbReference type="Proteomes" id="UP000188324"/>
    </source>
</evidence>
<comment type="similarity">
    <text evidence="1">Belongs to the AAA ATPase family.</text>
</comment>
<proteinExistence type="inferred from homology"/>
<dbReference type="EMBL" id="CP019605">
    <property type="protein sequence ID" value="AQP43572.1"/>
    <property type="molecule type" value="Genomic_DNA"/>
</dbReference>
<dbReference type="CDD" id="cd19481">
    <property type="entry name" value="RecA-like_protease"/>
    <property type="match status" value="1"/>
</dbReference>
<protein>
    <recommendedName>
        <fullName evidence="4">AAA+ ATPase domain-containing protein</fullName>
    </recommendedName>
</protein>
<dbReference type="SMART" id="SM00382">
    <property type="entry name" value="AAA"/>
    <property type="match status" value="1"/>
</dbReference>
<dbReference type="InterPro" id="IPR050221">
    <property type="entry name" value="26S_Proteasome_ATPase"/>
</dbReference>
<dbReference type="PANTHER" id="PTHR23073">
    <property type="entry name" value="26S PROTEASOME REGULATORY SUBUNIT"/>
    <property type="match status" value="1"/>
</dbReference>
<evidence type="ECO:0000256" key="1">
    <source>
        <dbReference type="ARBA" id="ARBA00006914"/>
    </source>
</evidence>
<dbReference type="GO" id="GO:0005524">
    <property type="term" value="F:ATP binding"/>
    <property type="evidence" value="ECO:0007669"/>
    <property type="project" value="UniProtKB-KW"/>
</dbReference>
<dbReference type="Gene3D" id="1.10.8.60">
    <property type="match status" value="1"/>
</dbReference>
<evidence type="ECO:0000259" key="4">
    <source>
        <dbReference type="SMART" id="SM00382"/>
    </source>
</evidence>
<reference evidence="5 6" key="1">
    <citation type="journal article" date="2016" name="Int. J. Syst. Evol. Microbiol.">
        <title>Tessaracoccus flavus sp. nov., isolated from the drainage system of a lindane-producing factory.</title>
        <authorList>
            <person name="Kumari R."/>
            <person name="Singh P."/>
            <person name="Schumann P."/>
            <person name="Lal R."/>
        </authorList>
    </citation>
    <scope>NUCLEOTIDE SEQUENCE [LARGE SCALE GENOMIC DNA]</scope>
    <source>
        <strain evidence="5 6">RP1T</strain>
    </source>
</reference>
<accession>A0A1Q2CBU0</accession>
<dbReference type="KEGG" id="tfl:RPIT_01000"/>
<dbReference type="GO" id="GO:0016887">
    <property type="term" value="F:ATP hydrolysis activity"/>
    <property type="evidence" value="ECO:0007669"/>
    <property type="project" value="InterPro"/>
</dbReference>
<keyword evidence="3" id="KW-0067">ATP-binding</keyword>
<dbReference type="InterPro" id="IPR003593">
    <property type="entry name" value="AAA+_ATPase"/>
</dbReference>
<organism evidence="5 6">
    <name type="scientific">Tessaracoccus flavus</name>
    <dbReference type="NCBI Taxonomy" id="1610493"/>
    <lineage>
        <taxon>Bacteria</taxon>
        <taxon>Bacillati</taxon>
        <taxon>Actinomycetota</taxon>
        <taxon>Actinomycetes</taxon>
        <taxon>Propionibacteriales</taxon>
        <taxon>Propionibacteriaceae</taxon>
        <taxon>Tessaracoccus</taxon>
    </lineage>
</organism>
<name>A0A1Q2CBU0_9ACTN</name>
<evidence type="ECO:0000313" key="5">
    <source>
        <dbReference type="EMBL" id="AQP43572.1"/>
    </source>
</evidence>
<dbReference type="Gene3D" id="3.40.50.300">
    <property type="entry name" value="P-loop containing nucleotide triphosphate hydrolases"/>
    <property type="match status" value="1"/>
</dbReference>
<dbReference type="OrthoDB" id="9809379at2"/>
<keyword evidence="2" id="KW-0547">Nucleotide-binding</keyword>
<dbReference type="Proteomes" id="UP000188324">
    <property type="component" value="Chromosome"/>
</dbReference>
<dbReference type="STRING" id="1610493.RPIT_01000"/>
<dbReference type="Pfam" id="PF00004">
    <property type="entry name" value="AAA"/>
    <property type="match status" value="1"/>
</dbReference>
<dbReference type="InterPro" id="IPR003959">
    <property type="entry name" value="ATPase_AAA_core"/>
</dbReference>
<dbReference type="InterPro" id="IPR027417">
    <property type="entry name" value="P-loop_NTPase"/>
</dbReference>
<dbReference type="SUPFAM" id="SSF52540">
    <property type="entry name" value="P-loop containing nucleoside triphosphate hydrolases"/>
    <property type="match status" value="1"/>
</dbReference>
<dbReference type="RefSeq" id="WP_077339683.1">
    <property type="nucleotide sequence ID" value="NZ_CP019605.1"/>
</dbReference>
<sequence>MTDDDLRSFLSAFAKLSDLANRIDAGSGNQQRFTDAVSDRLGTDATRLSVLSEDIPPHRYVDWDVALGQLMAQDPEAVLLGLGGGQERYHRVLGDILADRWANFPVGQVDYVNLPSGPETTHQAIGLGARSFTHRGTPVLVFQRRGGSDGDGAPAVDVMSTDSSVAVALLDELRRLSDEHSVLRGQVVTLGLSDDHRPVYQFLPRTRVPASDVILPPGTLARIGGHVQGIARHADRLRAHGQHLKRGLLLYGPPGTGKTHTVRHLLGELEGHTVVLLRGQALMMISQAAALARAMQPSVVVLEDCDLVAEDRSFDGSTAVLFEVLDAVDGIDGDVDVTFVLTTNRIDVLEEALVQRPGRVDLAVEIPLPDEEGRRGLLKLYSSGIGFSEDALSEAAALSEGMTGSFAKELTRRAVLRAIIDDREPSDEDLLVSLEEQLRDTESLRLHLAHDSVEIEEDLDFFDEG</sequence>
<keyword evidence="6" id="KW-1185">Reference proteome</keyword>
<gene>
    <name evidence="5" type="ORF">RPIT_01000</name>
</gene>